<evidence type="ECO:0000313" key="2">
    <source>
        <dbReference type="EMBL" id="QCT01171.1"/>
    </source>
</evidence>
<evidence type="ECO:0000313" key="3">
    <source>
        <dbReference type="Proteomes" id="UP000300879"/>
    </source>
</evidence>
<dbReference type="PANTHER" id="PTHR33121:SF15">
    <property type="entry name" value="BLUE LIGHT- AND TEMPERATURE-REGULATED ANTIREPRESSOR BLUF"/>
    <property type="match status" value="1"/>
</dbReference>
<dbReference type="SMART" id="SM00052">
    <property type="entry name" value="EAL"/>
    <property type="match status" value="1"/>
</dbReference>
<dbReference type="PANTHER" id="PTHR33121">
    <property type="entry name" value="CYCLIC DI-GMP PHOSPHODIESTERASE PDEF"/>
    <property type="match status" value="1"/>
</dbReference>
<sequence>MQCDSCSIPEPIEDEGYVYIRPVLSEVTLLLESGGLAVREHEGRCVAAYHSREDILFLMQSMKKLSVGQREELDLMITGKKVRPIREKWIPLRQFEERLKHFDVVQIITEQQFTSFMQPIVDRSGSIVAYEFLLRPREGGTYFQPYQLFETARETGLHSFLDRSARISAIETSAMWLPNGIKRFVNFLPSSIYNPDYCLTHTFQAINRLNLDPADFVFEVVETEKVDNAQHLQSIFEVYRRNGISVAMDDVGSGYSTLEQMVLLKPDYVKIDRSLIDRCDESGEKQQKLRIITETAKGFGAYVLAEGIERPEEFQFAREIGMDLAQGYLFGKPSPQPPLDYNRTRKAT</sequence>
<gene>
    <name evidence="2" type="ORF">E6C60_0448</name>
</gene>
<dbReference type="KEGG" id="palo:E6C60_0448"/>
<dbReference type="PROSITE" id="PS50883">
    <property type="entry name" value="EAL"/>
    <property type="match status" value="1"/>
</dbReference>
<dbReference type="InterPro" id="IPR035919">
    <property type="entry name" value="EAL_sf"/>
</dbReference>
<accession>A0A4P8XIM5</accession>
<dbReference type="Proteomes" id="UP000300879">
    <property type="component" value="Chromosome"/>
</dbReference>
<feature type="domain" description="EAL" evidence="1">
    <location>
        <begin position="97"/>
        <end position="347"/>
    </location>
</feature>
<dbReference type="Gene3D" id="3.20.20.450">
    <property type="entry name" value="EAL domain"/>
    <property type="match status" value="1"/>
</dbReference>
<dbReference type="EMBL" id="CP040396">
    <property type="protein sequence ID" value="QCT01171.1"/>
    <property type="molecule type" value="Genomic_DNA"/>
</dbReference>
<dbReference type="RefSeq" id="WP_138224276.1">
    <property type="nucleotide sequence ID" value="NZ_CP040396.1"/>
</dbReference>
<dbReference type="OrthoDB" id="581425at2"/>
<reference evidence="2 3" key="1">
    <citation type="submission" date="2019-05" db="EMBL/GenBank/DDBJ databases">
        <authorList>
            <person name="Chen C."/>
        </authorList>
    </citation>
    <scope>NUCLEOTIDE SEQUENCE [LARGE SCALE GENOMIC DNA]</scope>
    <source>
        <strain evidence="2 3">HB172198</strain>
    </source>
</reference>
<dbReference type="AlphaFoldDB" id="A0A4P8XIM5"/>
<protein>
    <submittedName>
        <fullName evidence="2">Cyclic diguanylate phosphodiesterase (EAL) domain protein</fullName>
    </submittedName>
</protein>
<keyword evidence="3" id="KW-1185">Reference proteome</keyword>
<dbReference type="SUPFAM" id="SSF141868">
    <property type="entry name" value="EAL domain-like"/>
    <property type="match status" value="1"/>
</dbReference>
<dbReference type="InterPro" id="IPR001633">
    <property type="entry name" value="EAL_dom"/>
</dbReference>
<name>A0A4P8XIM5_9BACL</name>
<dbReference type="Pfam" id="PF00563">
    <property type="entry name" value="EAL"/>
    <property type="match status" value="1"/>
</dbReference>
<dbReference type="GO" id="GO:0071111">
    <property type="term" value="F:cyclic-guanylate-specific phosphodiesterase activity"/>
    <property type="evidence" value="ECO:0007669"/>
    <property type="project" value="InterPro"/>
</dbReference>
<evidence type="ECO:0000259" key="1">
    <source>
        <dbReference type="PROSITE" id="PS50883"/>
    </source>
</evidence>
<dbReference type="InterPro" id="IPR050706">
    <property type="entry name" value="Cyclic-di-GMP_PDE-like"/>
</dbReference>
<organism evidence="2 3">
    <name type="scientific">Paenibacillus algicola</name>
    <dbReference type="NCBI Taxonomy" id="2565926"/>
    <lineage>
        <taxon>Bacteria</taxon>
        <taxon>Bacillati</taxon>
        <taxon>Bacillota</taxon>
        <taxon>Bacilli</taxon>
        <taxon>Bacillales</taxon>
        <taxon>Paenibacillaceae</taxon>
        <taxon>Paenibacillus</taxon>
    </lineage>
</organism>
<proteinExistence type="predicted"/>
<dbReference type="CDD" id="cd01948">
    <property type="entry name" value="EAL"/>
    <property type="match status" value="1"/>
</dbReference>